<evidence type="ECO:0000313" key="2">
    <source>
        <dbReference type="EMBL" id="KAL3109963.1"/>
    </source>
</evidence>
<evidence type="ECO:0000313" key="3">
    <source>
        <dbReference type="Proteomes" id="UP001620626"/>
    </source>
</evidence>
<accession>A0ABD2L482</accession>
<organism evidence="2 3">
    <name type="scientific">Heterodera trifolii</name>
    <dbReference type="NCBI Taxonomy" id="157864"/>
    <lineage>
        <taxon>Eukaryota</taxon>
        <taxon>Metazoa</taxon>
        <taxon>Ecdysozoa</taxon>
        <taxon>Nematoda</taxon>
        <taxon>Chromadorea</taxon>
        <taxon>Rhabditida</taxon>
        <taxon>Tylenchina</taxon>
        <taxon>Tylenchomorpha</taxon>
        <taxon>Tylenchoidea</taxon>
        <taxon>Heteroderidae</taxon>
        <taxon>Heteroderinae</taxon>
        <taxon>Heterodera</taxon>
    </lineage>
</organism>
<gene>
    <name evidence="2" type="ORF">niasHT_017336</name>
</gene>
<dbReference type="Proteomes" id="UP001620626">
    <property type="component" value="Unassembled WGS sequence"/>
</dbReference>
<feature type="compositionally biased region" description="Pro residues" evidence="1">
    <location>
        <begin position="22"/>
        <end position="32"/>
    </location>
</feature>
<dbReference type="AlphaFoldDB" id="A0ABD2L482"/>
<comment type="caution">
    <text evidence="2">The sequence shown here is derived from an EMBL/GenBank/DDBJ whole genome shotgun (WGS) entry which is preliminary data.</text>
</comment>
<sequence length="148" mass="16831">MYYIPSSPLPKKEQTKPLIMPKTPPASVPPTRRPTVVPSQMTEYDLPTPRPIRAVERELPGSRQSTATVGIRAESPQRAQHAFYRPILPDPMEELQLNMPYRVQPHFGDTQELLGRGMHPVPKSVDTAEPLRAEMMYVRPTFDNIPSY</sequence>
<keyword evidence="3" id="KW-1185">Reference proteome</keyword>
<dbReference type="EMBL" id="JBICBT010000551">
    <property type="protein sequence ID" value="KAL3109963.1"/>
    <property type="molecule type" value="Genomic_DNA"/>
</dbReference>
<feature type="region of interest" description="Disordered" evidence="1">
    <location>
        <begin position="1"/>
        <end position="77"/>
    </location>
</feature>
<evidence type="ECO:0000256" key="1">
    <source>
        <dbReference type="SAM" id="MobiDB-lite"/>
    </source>
</evidence>
<reference evidence="2 3" key="1">
    <citation type="submission" date="2024-10" db="EMBL/GenBank/DDBJ databases">
        <authorList>
            <person name="Kim D."/>
        </authorList>
    </citation>
    <scope>NUCLEOTIDE SEQUENCE [LARGE SCALE GENOMIC DNA]</scope>
    <source>
        <strain evidence="2">BH-2024</strain>
    </source>
</reference>
<name>A0ABD2L482_9BILA</name>
<protein>
    <submittedName>
        <fullName evidence="2">Uncharacterized protein</fullName>
    </submittedName>
</protein>
<proteinExistence type="predicted"/>